<dbReference type="PANTHER" id="PTHR10644">
    <property type="entry name" value="DNA REPAIR/RNA PROCESSING CPSF FAMILY"/>
    <property type="match status" value="1"/>
</dbReference>
<dbReference type="AlphaFoldDB" id="A0AAV1HU94"/>
<dbReference type="InterPro" id="IPR015943">
    <property type="entry name" value="WD40/YVTN_repeat-like_dom_sf"/>
</dbReference>
<organism evidence="2 3">
    <name type="scientific">Coccomyxa viridis</name>
    <dbReference type="NCBI Taxonomy" id="1274662"/>
    <lineage>
        <taxon>Eukaryota</taxon>
        <taxon>Viridiplantae</taxon>
        <taxon>Chlorophyta</taxon>
        <taxon>core chlorophytes</taxon>
        <taxon>Trebouxiophyceae</taxon>
        <taxon>Trebouxiophyceae incertae sedis</taxon>
        <taxon>Coccomyxaceae</taxon>
        <taxon>Coccomyxa</taxon>
    </lineage>
</organism>
<dbReference type="Pfam" id="PF10433">
    <property type="entry name" value="Beta-prop_RSE1_1st"/>
    <property type="match status" value="1"/>
</dbReference>
<accession>A0AAV1HU94</accession>
<comment type="caution">
    <text evidence="2">The sequence shown here is derived from an EMBL/GenBank/DDBJ whole genome shotgun (WGS) entry which is preliminary data.</text>
</comment>
<dbReference type="InterPro" id="IPR018846">
    <property type="entry name" value="Beta-prop_RSE1/DDB1/CPSF1_1st"/>
</dbReference>
<feature type="domain" description="RSE1/DDB1/CPSF1 first beta-propeller" evidence="1">
    <location>
        <begin position="34"/>
        <end position="294"/>
    </location>
</feature>
<evidence type="ECO:0000259" key="1">
    <source>
        <dbReference type="Pfam" id="PF10433"/>
    </source>
</evidence>
<sequence length="306" mass="32722">MAGPAAFIKQVHAPTGVTHCAVAHFTLLDARGNLPDLIVTTSSLLQLYSVREQQSVTKGYQLLLRAECQLFGVVESMAVLKNRAAGKQRDAIILAFRDAKVSVLDWDASSCSVVSTSLHSFEGDANISAGLPASPYGPRLLSDPQGRCAAVLLGRSSVAVLPAMTTDTLDEMVLGAGPSAGQQGLPTTVGNSCILRLAKHDIAEVRDAVFLHRYSEPVLLVLHETAPTWSGNLRARRDTMAATALSVNVLHKRLTLLWSAKDLPSDACRLHAAPLGGALVMCRSLIKYISQASRELTVSFIFQLQA</sequence>
<protein>
    <recommendedName>
        <fullName evidence="1">RSE1/DDB1/CPSF1 first beta-propeller domain-containing protein</fullName>
    </recommendedName>
</protein>
<evidence type="ECO:0000313" key="3">
    <source>
        <dbReference type="Proteomes" id="UP001314263"/>
    </source>
</evidence>
<keyword evidence="3" id="KW-1185">Reference proteome</keyword>
<gene>
    <name evidence="2" type="ORF">CVIRNUC_001335</name>
</gene>
<evidence type="ECO:0000313" key="2">
    <source>
        <dbReference type="EMBL" id="CAK0741571.1"/>
    </source>
</evidence>
<name>A0AAV1HU94_9CHLO</name>
<proteinExistence type="predicted"/>
<reference evidence="2 3" key="1">
    <citation type="submission" date="2023-10" db="EMBL/GenBank/DDBJ databases">
        <authorList>
            <person name="Maclean D."/>
            <person name="Macfadyen A."/>
        </authorList>
    </citation>
    <scope>NUCLEOTIDE SEQUENCE [LARGE SCALE GENOMIC DNA]</scope>
</reference>
<dbReference type="InterPro" id="IPR050358">
    <property type="entry name" value="RSE1/DDB1/CFT1"/>
</dbReference>
<dbReference type="EMBL" id="CAUYUE010000002">
    <property type="protein sequence ID" value="CAK0741571.1"/>
    <property type="molecule type" value="Genomic_DNA"/>
</dbReference>
<dbReference type="Proteomes" id="UP001314263">
    <property type="component" value="Unassembled WGS sequence"/>
</dbReference>
<dbReference type="Gene3D" id="2.130.10.10">
    <property type="entry name" value="YVTN repeat-like/Quinoprotein amine dehydrogenase"/>
    <property type="match status" value="1"/>
</dbReference>